<gene>
    <name evidence="2" type="ORF">LPLAT_LOCUS12141</name>
</gene>
<protein>
    <recommendedName>
        <fullName evidence="4">Tachykinin-like peptides receptor 86C</fullName>
    </recommendedName>
</protein>
<keyword evidence="1" id="KW-0472">Membrane</keyword>
<keyword evidence="1" id="KW-0812">Transmembrane</keyword>
<name>A0AAV2P5C1_9HYME</name>
<evidence type="ECO:0008006" key="4">
    <source>
        <dbReference type="Google" id="ProtNLM"/>
    </source>
</evidence>
<proteinExistence type="predicted"/>
<keyword evidence="3" id="KW-1185">Reference proteome</keyword>
<dbReference type="EMBL" id="OZ034830">
    <property type="protein sequence ID" value="CAL1686818.1"/>
    <property type="molecule type" value="Genomic_DNA"/>
</dbReference>
<evidence type="ECO:0000256" key="1">
    <source>
        <dbReference type="SAM" id="Phobius"/>
    </source>
</evidence>
<evidence type="ECO:0000313" key="3">
    <source>
        <dbReference type="Proteomes" id="UP001497644"/>
    </source>
</evidence>
<feature type="transmembrane region" description="Helical" evidence="1">
    <location>
        <begin position="73"/>
        <end position="98"/>
    </location>
</feature>
<evidence type="ECO:0000313" key="2">
    <source>
        <dbReference type="EMBL" id="CAL1686818.1"/>
    </source>
</evidence>
<sequence length="124" mass="14686">MSNVILERVYNCSAWVLKLNITLLLRLNQSELRYFIEDELNRSNRSDILREQLTDCIFVNQERPFDLPWWQKLFWSLIFAVILLVATGGNIIVMWIVLGKKINCANVMRHIREISVWLVSCTFL</sequence>
<accession>A0AAV2P5C1</accession>
<reference evidence="2" key="1">
    <citation type="submission" date="2024-04" db="EMBL/GenBank/DDBJ databases">
        <authorList>
            <consortium name="Molecular Ecology Group"/>
        </authorList>
    </citation>
    <scope>NUCLEOTIDE SEQUENCE</scope>
</reference>
<dbReference type="AlphaFoldDB" id="A0AAV2P5C1"/>
<dbReference type="Proteomes" id="UP001497644">
    <property type="component" value="Chromosome 7"/>
</dbReference>
<keyword evidence="1" id="KW-1133">Transmembrane helix</keyword>
<organism evidence="2 3">
    <name type="scientific">Lasius platythorax</name>
    <dbReference type="NCBI Taxonomy" id="488582"/>
    <lineage>
        <taxon>Eukaryota</taxon>
        <taxon>Metazoa</taxon>
        <taxon>Ecdysozoa</taxon>
        <taxon>Arthropoda</taxon>
        <taxon>Hexapoda</taxon>
        <taxon>Insecta</taxon>
        <taxon>Pterygota</taxon>
        <taxon>Neoptera</taxon>
        <taxon>Endopterygota</taxon>
        <taxon>Hymenoptera</taxon>
        <taxon>Apocrita</taxon>
        <taxon>Aculeata</taxon>
        <taxon>Formicoidea</taxon>
        <taxon>Formicidae</taxon>
        <taxon>Formicinae</taxon>
        <taxon>Lasius</taxon>
        <taxon>Lasius</taxon>
    </lineage>
</organism>